<dbReference type="GO" id="GO:0001733">
    <property type="term" value="F:galactosylceramide sulfotransferase activity"/>
    <property type="evidence" value="ECO:0007669"/>
    <property type="project" value="InterPro"/>
</dbReference>
<reference evidence="10" key="3">
    <citation type="submission" date="2025-09" db="UniProtKB">
        <authorList>
            <consortium name="Ensembl"/>
        </authorList>
    </citation>
    <scope>IDENTIFICATION</scope>
</reference>
<reference evidence="11" key="1">
    <citation type="journal article" date="2002" name="Science">
        <title>The draft genome of Ciona intestinalis: insights into chordate and vertebrate origins.</title>
        <authorList>
            <person name="Dehal P."/>
            <person name="Satou Y."/>
            <person name="Campbell R.K."/>
            <person name="Chapman J."/>
            <person name="Degnan B."/>
            <person name="De Tomaso A."/>
            <person name="Davidson B."/>
            <person name="Di Gregorio A."/>
            <person name="Gelpke M."/>
            <person name="Goodstein D.M."/>
            <person name="Harafuji N."/>
            <person name="Hastings K.E."/>
            <person name="Ho I."/>
            <person name="Hotta K."/>
            <person name="Huang W."/>
            <person name="Kawashima T."/>
            <person name="Lemaire P."/>
            <person name="Martinez D."/>
            <person name="Meinertzhagen I.A."/>
            <person name="Necula S."/>
            <person name="Nonaka M."/>
            <person name="Putnam N."/>
            <person name="Rash S."/>
            <person name="Saiga H."/>
            <person name="Satake M."/>
            <person name="Terry A."/>
            <person name="Yamada L."/>
            <person name="Wang H.G."/>
            <person name="Awazu S."/>
            <person name="Azumi K."/>
            <person name="Boore J."/>
            <person name="Branno M."/>
            <person name="Chin-Bow S."/>
            <person name="DeSantis R."/>
            <person name="Doyle S."/>
            <person name="Francino P."/>
            <person name="Keys D.N."/>
            <person name="Haga S."/>
            <person name="Hayashi H."/>
            <person name="Hino K."/>
            <person name="Imai K.S."/>
            <person name="Inaba K."/>
            <person name="Kano S."/>
            <person name="Kobayashi K."/>
            <person name="Kobayashi M."/>
            <person name="Lee B.I."/>
            <person name="Makabe K.W."/>
            <person name="Manohar C."/>
            <person name="Matassi G."/>
            <person name="Medina M."/>
            <person name="Mochizuki Y."/>
            <person name="Mount S."/>
            <person name="Morishita T."/>
            <person name="Miura S."/>
            <person name="Nakayama A."/>
            <person name="Nishizaka S."/>
            <person name="Nomoto H."/>
            <person name="Ohta F."/>
            <person name="Oishi K."/>
            <person name="Rigoutsos I."/>
            <person name="Sano M."/>
            <person name="Sasaki A."/>
            <person name="Sasakura Y."/>
            <person name="Shoguchi E."/>
            <person name="Shin-i T."/>
            <person name="Spagnuolo A."/>
            <person name="Stainier D."/>
            <person name="Suzuki M.M."/>
            <person name="Tassy O."/>
            <person name="Takatori N."/>
            <person name="Tokuoka M."/>
            <person name="Yagi K."/>
            <person name="Yoshizaki F."/>
            <person name="Wada S."/>
            <person name="Zhang C."/>
            <person name="Hyatt P.D."/>
            <person name="Larimer F."/>
            <person name="Detter C."/>
            <person name="Doggett N."/>
            <person name="Glavina T."/>
            <person name="Hawkins T."/>
            <person name="Richardson P."/>
            <person name="Lucas S."/>
            <person name="Kohara Y."/>
            <person name="Levine M."/>
            <person name="Satoh N."/>
            <person name="Rokhsar D.S."/>
        </authorList>
    </citation>
    <scope>NUCLEOTIDE SEQUENCE [LARGE SCALE GENOMIC DNA]</scope>
</reference>
<dbReference type="InterPro" id="IPR009729">
    <property type="entry name" value="Gal-3-0_sulfotransfrase"/>
</dbReference>
<keyword evidence="5" id="KW-0735">Signal-anchor</keyword>
<keyword evidence="7" id="KW-0333">Golgi apparatus</keyword>
<evidence type="ECO:0000313" key="10">
    <source>
        <dbReference type="Ensembl" id="ENSCINP00000025980.2"/>
    </source>
</evidence>
<sequence>MNEQAKYLKLAAERIEQEFDLVMISDHFMESLILLKDLMCWDLKDVVSLKLNSRKSKSPEQPEQLRRKIRNWNKADAFLFDHFNATLWRKVEAFGHQRMAQEIAELKRLNGEFFKECVNDTGVVGGKNKLFNPNGRLDLKAYAPKNNVSQMCQLATMGTLQISAKLRDNYLRQKQLLD</sequence>
<accession>F6TYZ7</accession>
<keyword evidence="11" id="KW-1185">Reference proteome</keyword>
<name>F6TYZ7_CIOIN</name>
<evidence type="ECO:0000256" key="6">
    <source>
        <dbReference type="ARBA" id="ARBA00022989"/>
    </source>
</evidence>
<dbReference type="Proteomes" id="UP000008144">
    <property type="component" value="Unassembled WGS sequence"/>
</dbReference>
<comment type="subcellular location">
    <subcellularLocation>
        <location evidence="1">Golgi apparatus membrane</location>
        <topology evidence="1">Single-pass type II membrane protein</topology>
    </subcellularLocation>
</comment>
<dbReference type="AlphaFoldDB" id="F6TYZ7"/>
<evidence type="ECO:0000256" key="2">
    <source>
        <dbReference type="ARBA" id="ARBA00008124"/>
    </source>
</evidence>
<protein>
    <recommendedName>
        <fullName evidence="12">Galactosylceramide sulfotransferase</fullName>
    </recommendedName>
</protein>
<dbReference type="InParanoid" id="F6TYZ7"/>
<proteinExistence type="inferred from homology"/>
<dbReference type="GO" id="GO:0009247">
    <property type="term" value="P:glycolipid biosynthetic process"/>
    <property type="evidence" value="ECO:0007669"/>
    <property type="project" value="InterPro"/>
</dbReference>
<dbReference type="Pfam" id="PF06990">
    <property type="entry name" value="Gal-3-0_sulfotr"/>
    <property type="match status" value="1"/>
</dbReference>
<dbReference type="InterPro" id="IPR027417">
    <property type="entry name" value="P-loop_NTPase"/>
</dbReference>
<dbReference type="GO" id="GO:0008146">
    <property type="term" value="F:sulfotransferase activity"/>
    <property type="evidence" value="ECO:0000318"/>
    <property type="project" value="GO_Central"/>
</dbReference>
<keyword evidence="9" id="KW-0325">Glycoprotein</keyword>
<evidence type="ECO:0000256" key="4">
    <source>
        <dbReference type="ARBA" id="ARBA00022692"/>
    </source>
</evidence>
<dbReference type="PANTHER" id="PTHR14647">
    <property type="entry name" value="GALACTOSE-3-O-SULFOTRANSFERASE"/>
    <property type="match status" value="1"/>
</dbReference>
<organism evidence="10 11">
    <name type="scientific">Ciona intestinalis</name>
    <name type="common">Transparent sea squirt</name>
    <name type="synonym">Ascidia intestinalis</name>
    <dbReference type="NCBI Taxonomy" id="7719"/>
    <lineage>
        <taxon>Eukaryota</taxon>
        <taxon>Metazoa</taxon>
        <taxon>Chordata</taxon>
        <taxon>Tunicata</taxon>
        <taxon>Ascidiacea</taxon>
        <taxon>Phlebobranchia</taxon>
        <taxon>Cionidae</taxon>
        <taxon>Ciona</taxon>
    </lineage>
</organism>
<evidence type="ECO:0000256" key="3">
    <source>
        <dbReference type="ARBA" id="ARBA00022679"/>
    </source>
</evidence>
<keyword evidence="4" id="KW-0812">Transmembrane</keyword>
<comment type="similarity">
    <text evidence="2">Belongs to the galactose-3-O-sulfotransferase family.</text>
</comment>
<dbReference type="Gene3D" id="3.40.50.300">
    <property type="entry name" value="P-loop containing nucleotide triphosphate hydrolases"/>
    <property type="match status" value="1"/>
</dbReference>
<dbReference type="GO" id="GO:0000139">
    <property type="term" value="C:Golgi membrane"/>
    <property type="evidence" value="ECO:0007669"/>
    <property type="project" value="UniProtKB-SubCell"/>
</dbReference>
<evidence type="ECO:0000256" key="1">
    <source>
        <dbReference type="ARBA" id="ARBA00004323"/>
    </source>
</evidence>
<dbReference type="Ensembl" id="ENSCINT00000026226.2">
    <property type="protein sequence ID" value="ENSCINP00000025980.2"/>
    <property type="gene ID" value="ENSCING00000014344.2"/>
</dbReference>
<dbReference type="GeneTree" id="ENSGT00950000182923"/>
<keyword evidence="8" id="KW-0472">Membrane</keyword>
<evidence type="ECO:0000313" key="11">
    <source>
        <dbReference type="Proteomes" id="UP000008144"/>
    </source>
</evidence>
<evidence type="ECO:0008006" key="12">
    <source>
        <dbReference type="Google" id="ProtNLM"/>
    </source>
</evidence>
<evidence type="ECO:0000256" key="5">
    <source>
        <dbReference type="ARBA" id="ARBA00022968"/>
    </source>
</evidence>
<dbReference type="HOGENOM" id="CLU_1510082_0_0_1"/>
<evidence type="ECO:0000256" key="8">
    <source>
        <dbReference type="ARBA" id="ARBA00023136"/>
    </source>
</evidence>
<evidence type="ECO:0000256" key="7">
    <source>
        <dbReference type="ARBA" id="ARBA00023034"/>
    </source>
</evidence>
<keyword evidence="6" id="KW-1133">Transmembrane helix</keyword>
<dbReference type="PANTHER" id="PTHR14647:SF87">
    <property type="entry name" value="PUTATIVE-RELATED"/>
    <property type="match status" value="1"/>
</dbReference>
<evidence type="ECO:0000256" key="9">
    <source>
        <dbReference type="ARBA" id="ARBA00023180"/>
    </source>
</evidence>
<dbReference type="STRING" id="7719.ENSCINP00000025980"/>
<keyword evidence="3" id="KW-0808">Transferase</keyword>
<reference evidence="10" key="2">
    <citation type="submission" date="2025-08" db="UniProtKB">
        <authorList>
            <consortium name="Ensembl"/>
        </authorList>
    </citation>
    <scope>IDENTIFICATION</scope>
</reference>